<dbReference type="RefSeq" id="WP_338534918.1">
    <property type="nucleotide sequence ID" value="NZ_AP028654.1"/>
</dbReference>
<sequence length="414" mass="48145">MNNDDKQKIALFRYSILAPLISGTCDDSKSNKAFFRDASHNTYTNPRGMDTIISATTIERWYYSYQKYGFDGLMPKRRNDTGQSRKLDDDMIEQINYLKSEYPRIPATLIHQKLISNGTINKGEISLSTINRYVNQLNKNNLYTNNKDMRRYERPHINEVWCGDSSVGPYLMINRKKHKVWIIAMLDDASRMITGIDVFFNDNTVNVMSVLKSAVSKYGRPKRLNFDNGSSYKNKQITLLAARIGSTLNYNPPYTPTGKAKVERFFKTLKQQWMSGLNMNDFSSLEDLRLSLLIYVKSYNQKIHSSLNGLSPMDRFFSESALIKRLSEDHIYKSFLLEIERRVSTDNVVVINEVEYEVHYRFSKQRITLRYSPDMKNIFILDKYTGDLTPIKLLNKHENSKIKREKVKLTGGKN</sequence>
<proteinExistence type="predicted"/>
<dbReference type="KEGG" id="hprf:HLPR_04630"/>
<dbReference type="GO" id="GO:0003676">
    <property type="term" value="F:nucleic acid binding"/>
    <property type="evidence" value="ECO:0007669"/>
    <property type="project" value="InterPro"/>
</dbReference>
<dbReference type="PROSITE" id="PS50994">
    <property type="entry name" value="INTEGRASE"/>
    <property type="match status" value="1"/>
</dbReference>
<dbReference type="SUPFAM" id="SSF46689">
    <property type="entry name" value="Homeodomain-like"/>
    <property type="match status" value="1"/>
</dbReference>
<dbReference type="KEGG" id="hprf:HLPR_26530"/>
<organism evidence="5 8">
    <name type="scientific">Helicovermis profundi</name>
    <dbReference type="NCBI Taxonomy" id="3065157"/>
    <lineage>
        <taxon>Bacteria</taxon>
        <taxon>Bacillati</taxon>
        <taxon>Bacillota</taxon>
        <taxon>Clostridia</taxon>
        <taxon>Helicovermis</taxon>
    </lineage>
</organism>
<protein>
    <recommendedName>
        <fullName evidence="1">Integrase catalytic domain-containing protein</fullName>
    </recommendedName>
</protein>
<name>A0AAU9EDI4_9FIRM</name>
<evidence type="ECO:0000259" key="1">
    <source>
        <dbReference type="PROSITE" id="PS50994"/>
    </source>
</evidence>
<gene>
    <name evidence="2" type="ORF">HLPR_04630</name>
    <name evidence="3" type="ORF">HLPR_15970</name>
    <name evidence="4" type="ORF">HLPR_16040</name>
    <name evidence="5" type="ORF">HLPR_17650</name>
    <name evidence="6" type="ORF">HLPR_26530</name>
    <name evidence="7" type="ORF">HLPR_27220</name>
</gene>
<evidence type="ECO:0000313" key="2">
    <source>
        <dbReference type="EMBL" id="BEP28132.1"/>
    </source>
</evidence>
<reference evidence="5 8" key="1">
    <citation type="submission" date="2023-08" db="EMBL/GenBank/DDBJ databases">
        <title>Helicovermis profunda gen. nov., sp. nov., a novel mesophilic, fermentative bacterium within the Bacillota from a deep-sea hydrothermal vent chimney.</title>
        <authorList>
            <person name="Miyazaki U."/>
            <person name="Mizutani D."/>
            <person name="Hashimoto Y."/>
            <person name="Tame A."/>
            <person name="Sawayama S."/>
            <person name="Miyazaki J."/>
            <person name="Takai K."/>
            <person name="Nakagawa S."/>
        </authorList>
    </citation>
    <scope>NUCLEOTIDE SEQUENCE [LARGE SCALE GENOMIC DNA]</scope>
    <source>
        <strain evidence="5 8">S502</strain>
    </source>
</reference>
<dbReference type="InterPro" id="IPR012337">
    <property type="entry name" value="RNaseH-like_sf"/>
</dbReference>
<dbReference type="Gene3D" id="3.30.420.10">
    <property type="entry name" value="Ribonuclease H-like superfamily/Ribonuclease H"/>
    <property type="match status" value="1"/>
</dbReference>
<dbReference type="EMBL" id="AP028654">
    <property type="protein sequence ID" value="BEP29266.1"/>
    <property type="molecule type" value="Genomic_DNA"/>
</dbReference>
<dbReference type="PANTHER" id="PTHR35004:SF6">
    <property type="entry name" value="TRANSPOSASE"/>
    <property type="match status" value="1"/>
</dbReference>
<dbReference type="Pfam" id="PF13333">
    <property type="entry name" value="rve_2"/>
    <property type="match status" value="1"/>
</dbReference>
<dbReference type="InterPro" id="IPR001584">
    <property type="entry name" value="Integrase_cat-core"/>
</dbReference>
<accession>A0AAU9EDI4</accession>
<dbReference type="EMBL" id="AP028654">
    <property type="protein sequence ID" value="BEP29273.1"/>
    <property type="molecule type" value="Genomic_DNA"/>
</dbReference>
<dbReference type="EMBL" id="AP028654">
    <property type="protein sequence ID" value="BEP29434.1"/>
    <property type="molecule type" value="Genomic_DNA"/>
</dbReference>
<dbReference type="InterPro" id="IPR009057">
    <property type="entry name" value="Homeodomain-like_sf"/>
</dbReference>
<dbReference type="SUPFAM" id="SSF53098">
    <property type="entry name" value="Ribonuclease H-like"/>
    <property type="match status" value="1"/>
</dbReference>
<dbReference type="KEGG" id="hprf:HLPR_27220"/>
<evidence type="ECO:0000313" key="3">
    <source>
        <dbReference type="EMBL" id="BEP29266.1"/>
    </source>
</evidence>
<evidence type="ECO:0000313" key="7">
    <source>
        <dbReference type="EMBL" id="BEP30391.1"/>
    </source>
</evidence>
<dbReference type="PANTHER" id="PTHR35004">
    <property type="entry name" value="TRANSPOSASE RV3428C-RELATED"/>
    <property type="match status" value="1"/>
</dbReference>
<dbReference type="Proteomes" id="UP001321786">
    <property type="component" value="Chromosome"/>
</dbReference>
<keyword evidence="8" id="KW-1185">Reference proteome</keyword>
<evidence type="ECO:0000313" key="6">
    <source>
        <dbReference type="EMBL" id="BEP30322.1"/>
    </source>
</evidence>
<dbReference type="KEGG" id="hprf:HLPR_15970"/>
<dbReference type="KEGG" id="hprf:HLPR_16040"/>
<dbReference type="Pfam" id="PF13565">
    <property type="entry name" value="HTH_32"/>
    <property type="match status" value="1"/>
</dbReference>
<dbReference type="Pfam" id="PF00665">
    <property type="entry name" value="rve"/>
    <property type="match status" value="1"/>
</dbReference>
<dbReference type="AlphaFoldDB" id="A0AAU9EDI4"/>
<dbReference type="EMBL" id="AP028654">
    <property type="protein sequence ID" value="BEP28132.1"/>
    <property type="molecule type" value="Genomic_DNA"/>
</dbReference>
<dbReference type="EMBL" id="AP028654">
    <property type="protein sequence ID" value="BEP30322.1"/>
    <property type="molecule type" value="Genomic_DNA"/>
</dbReference>
<evidence type="ECO:0000313" key="4">
    <source>
        <dbReference type="EMBL" id="BEP29273.1"/>
    </source>
</evidence>
<feature type="domain" description="Integrase catalytic" evidence="1">
    <location>
        <begin position="151"/>
        <end position="320"/>
    </location>
</feature>
<evidence type="ECO:0000313" key="8">
    <source>
        <dbReference type="Proteomes" id="UP001321786"/>
    </source>
</evidence>
<evidence type="ECO:0000313" key="5">
    <source>
        <dbReference type="EMBL" id="BEP29434.1"/>
    </source>
</evidence>
<dbReference type="EMBL" id="AP028654">
    <property type="protein sequence ID" value="BEP30391.1"/>
    <property type="molecule type" value="Genomic_DNA"/>
</dbReference>
<dbReference type="GO" id="GO:0015074">
    <property type="term" value="P:DNA integration"/>
    <property type="evidence" value="ECO:0007669"/>
    <property type="project" value="InterPro"/>
</dbReference>
<dbReference type="InterPro" id="IPR036397">
    <property type="entry name" value="RNaseH_sf"/>
</dbReference>
<dbReference type="KEGG" id="hprf:HLPR_17650"/>